<feature type="transmembrane region" description="Helical" evidence="1">
    <location>
        <begin position="260"/>
        <end position="279"/>
    </location>
</feature>
<evidence type="ECO:0000313" key="2">
    <source>
        <dbReference type="EMBL" id="GAA0673348.1"/>
    </source>
</evidence>
<sequence>MSRADLDSPPADTMRERAEAGRLKMWFLLTGNRLAVAAVILLVGWTILVALAIVGPSSMRKLVTTELAGGLFGSVLIAVVTTVTLVLTVSQLILSEEIRPLGEERAEMDEELTFKGDVEQFISAPVSSPGPASFARELVEAVRSNAGELAAAVEESPNDEGVAEIRRFAEIVERHGEMVAERLEDREFGGFQVLEPILDFNYAWKLFAARELRNTYAEAHGDDVEEAFSGVVGALGLFGTAREFFKSLYFQWEIIDISRTVLYSSIPPLAIVSFMNLAFDPSAVPGWWFGLSGAFLFTSVAFGVALSPFAVLLAYLLRVLTVVRRTLAVGPFILRPTEQAVRADREKR</sequence>
<evidence type="ECO:0000313" key="3">
    <source>
        <dbReference type="Proteomes" id="UP001500420"/>
    </source>
</evidence>
<gene>
    <name evidence="2" type="ORF">GCM10009020_20440</name>
</gene>
<evidence type="ECO:0000256" key="1">
    <source>
        <dbReference type="SAM" id="Phobius"/>
    </source>
</evidence>
<proteinExistence type="predicted"/>
<feature type="transmembrane region" description="Helical" evidence="1">
    <location>
        <begin position="34"/>
        <end position="55"/>
    </location>
</feature>
<dbReference type="RefSeq" id="WP_343773901.1">
    <property type="nucleotide sequence ID" value="NZ_BAAADV010000003.1"/>
</dbReference>
<keyword evidence="3" id="KW-1185">Reference proteome</keyword>
<dbReference type="Pfam" id="PF25927">
    <property type="entry name" value="DUF7972"/>
    <property type="match status" value="1"/>
</dbReference>
<accession>A0AAV3TB29</accession>
<comment type="caution">
    <text evidence="2">The sequence shown here is derived from an EMBL/GenBank/DDBJ whole genome shotgun (WGS) entry which is preliminary data.</text>
</comment>
<feature type="transmembrane region" description="Helical" evidence="1">
    <location>
        <begin position="67"/>
        <end position="89"/>
    </location>
</feature>
<keyword evidence="1" id="KW-0812">Transmembrane</keyword>
<dbReference type="AlphaFoldDB" id="A0AAV3TB29"/>
<reference evidence="2 3" key="1">
    <citation type="journal article" date="2019" name="Int. J. Syst. Evol. Microbiol.">
        <title>The Global Catalogue of Microorganisms (GCM) 10K type strain sequencing project: providing services to taxonomists for standard genome sequencing and annotation.</title>
        <authorList>
            <consortium name="The Broad Institute Genomics Platform"/>
            <consortium name="The Broad Institute Genome Sequencing Center for Infectious Disease"/>
            <person name="Wu L."/>
            <person name="Ma J."/>
        </authorList>
    </citation>
    <scope>NUCLEOTIDE SEQUENCE [LARGE SCALE GENOMIC DNA]</scope>
    <source>
        <strain evidence="2 3">JCM 16328</strain>
    </source>
</reference>
<keyword evidence="1" id="KW-0472">Membrane</keyword>
<organism evidence="2 3">
    <name type="scientific">Natronoarchaeum mannanilyticum</name>
    <dbReference type="NCBI Taxonomy" id="926360"/>
    <lineage>
        <taxon>Archaea</taxon>
        <taxon>Methanobacteriati</taxon>
        <taxon>Methanobacteriota</taxon>
        <taxon>Stenosarchaea group</taxon>
        <taxon>Halobacteria</taxon>
        <taxon>Halobacteriales</taxon>
        <taxon>Natronoarchaeaceae</taxon>
    </lineage>
</organism>
<feature type="transmembrane region" description="Helical" evidence="1">
    <location>
        <begin position="291"/>
        <end position="317"/>
    </location>
</feature>
<dbReference type="Proteomes" id="UP001500420">
    <property type="component" value="Unassembled WGS sequence"/>
</dbReference>
<protein>
    <submittedName>
        <fullName evidence="2">Uncharacterized protein</fullName>
    </submittedName>
</protein>
<dbReference type="EMBL" id="BAAADV010000003">
    <property type="protein sequence ID" value="GAA0673348.1"/>
    <property type="molecule type" value="Genomic_DNA"/>
</dbReference>
<name>A0AAV3TB29_9EURY</name>
<dbReference type="InterPro" id="IPR058278">
    <property type="entry name" value="DUF7972"/>
</dbReference>
<keyword evidence="1" id="KW-1133">Transmembrane helix</keyword>